<reference evidence="2" key="1">
    <citation type="submission" date="2021-01" db="EMBL/GenBank/DDBJ databases">
        <title>Whole genome shotgun sequence of Acrocarpospora phusangensis NBRC 108782.</title>
        <authorList>
            <person name="Komaki H."/>
            <person name="Tamura T."/>
        </authorList>
    </citation>
    <scope>NUCLEOTIDE SEQUENCE</scope>
    <source>
        <strain evidence="2">NBRC 108782</strain>
    </source>
</reference>
<accession>A0A919QF89</accession>
<evidence type="ECO:0000313" key="2">
    <source>
        <dbReference type="EMBL" id="GIH26295.1"/>
    </source>
</evidence>
<name>A0A919QF89_9ACTN</name>
<dbReference type="InterPro" id="IPR002937">
    <property type="entry name" value="Amino_oxidase"/>
</dbReference>
<dbReference type="AlphaFoldDB" id="A0A919QF89"/>
<keyword evidence="3" id="KW-1185">Reference proteome</keyword>
<feature type="domain" description="Amine oxidase" evidence="1">
    <location>
        <begin position="7"/>
        <end position="426"/>
    </location>
</feature>
<protein>
    <submittedName>
        <fullName evidence="2">Amine oxidase</fullName>
    </submittedName>
</protein>
<dbReference type="PANTHER" id="PTHR21197:SF0">
    <property type="entry name" value="UDP-GALACTOPYRANOSE MUTASE"/>
    <property type="match status" value="1"/>
</dbReference>
<dbReference type="SUPFAM" id="SSF51905">
    <property type="entry name" value="FAD/NAD(P)-binding domain"/>
    <property type="match status" value="1"/>
</dbReference>
<dbReference type="InterPro" id="IPR036188">
    <property type="entry name" value="FAD/NAD-bd_sf"/>
</dbReference>
<dbReference type="GO" id="GO:0016491">
    <property type="term" value="F:oxidoreductase activity"/>
    <property type="evidence" value="ECO:0007669"/>
    <property type="project" value="InterPro"/>
</dbReference>
<dbReference type="Gene3D" id="3.50.50.60">
    <property type="entry name" value="FAD/NAD(P)-binding domain"/>
    <property type="match status" value="1"/>
</dbReference>
<evidence type="ECO:0000313" key="3">
    <source>
        <dbReference type="Proteomes" id="UP000640052"/>
    </source>
</evidence>
<dbReference type="RefSeq" id="WP_204042978.1">
    <property type="nucleotide sequence ID" value="NZ_BOOA01000038.1"/>
</dbReference>
<dbReference type="GO" id="GO:0008767">
    <property type="term" value="F:UDP-galactopyranose mutase activity"/>
    <property type="evidence" value="ECO:0007669"/>
    <property type="project" value="TreeGrafter"/>
</dbReference>
<dbReference type="GO" id="GO:0050660">
    <property type="term" value="F:flavin adenine dinucleotide binding"/>
    <property type="evidence" value="ECO:0007669"/>
    <property type="project" value="TreeGrafter"/>
</dbReference>
<dbReference type="Proteomes" id="UP000640052">
    <property type="component" value="Unassembled WGS sequence"/>
</dbReference>
<gene>
    <name evidence="2" type="ORF">Aph01nite_46050</name>
</gene>
<dbReference type="EMBL" id="BOOA01000038">
    <property type="protein sequence ID" value="GIH26295.1"/>
    <property type="molecule type" value="Genomic_DNA"/>
</dbReference>
<dbReference type="Pfam" id="PF01593">
    <property type="entry name" value="Amino_oxidase"/>
    <property type="match status" value="1"/>
</dbReference>
<proteinExistence type="predicted"/>
<organism evidence="2 3">
    <name type="scientific">Acrocarpospora phusangensis</name>
    <dbReference type="NCBI Taxonomy" id="1070424"/>
    <lineage>
        <taxon>Bacteria</taxon>
        <taxon>Bacillati</taxon>
        <taxon>Actinomycetota</taxon>
        <taxon>Actinomycetes</taxon>
        <taxon>Streptosporangiales</taxon>
        <taxon>Streptosporangiaceae</taxon>
        <taxon>Acrocarpospora</taxon>
    </lineage>
</organism>
<comment type="caution">
    <text evidence="2">The sequence shown here is derived from an EMBL/GenBank/DDBJ whole genome shotgun (WGS) entry which is preliminary data.</text>
</comment>
<dbReference type="PANTHER" id="PTHR21197">
    <property type="entry name" value="UDP-GALACTOPYRANOSE MUTASE"/>
    <property type="match status" value="1"/>
</dbReference>
<sequence length="429" mass="47548">MILGAGLAGLAAAMRLGDHPVLLVEKEDTVGGKARSHRRAGFTFDVTGHWLAFRENTLHDLISGLLGRENLVEIERRAAVWTRGGMVPYPFQANIHGLPWLIRIRCLAGFVWARLRRRRGTPEAEGFENFVVERFGRGMATHFFIPYYTKFWGFSLDELRAEWLSGYFPMPTTAQVLGGALGFRQRRVGYNARFTYPTEGGIDTLPQAMLATCAGRDGFAVRLSTAAEEIDLTRRRIRLGGSPEWHGWRELVSTLPLPDLLDRIVGLPPHVAAARRDLRSIPLRYLNIGLRRPSPLREHWVYTPEAHIPFYRMGVYTNAVPAMAPPGCAGLWVEMADRDGPLDEAAVVKGLMEIGAIAASDDVLFVEQHDIEHAYVVFDDARQAAVDTIVSWLAAHGVHTCGRYGSWTYGSMGDAILDGFAAAARVAAS</sequence>
<evidence type="ECO:0000259" key="1">
    <source>
        <dbReference type="Pfam" id="PF01593"/>
    </source>
</evidence>
<dbReference type="GO" id="GO:0005829">
    <property type="term" value="C:cytosol"/>
    <property type="evidence" value="ECO:0007669"/>
    <property type="project" value="TreeGrafter"/>
</dbReference>